<organism evidence="2 3">
    <name type="scientific">Ktedonosporobacter rubrisoli</name>
    <dbReference type="NCBI Taxonomy" id="2509675"/>
    <lineage>
        <taxon>Bacteria</taxon>
        <taxon>Bacillati</taxon>
        <taxon>Chloroflexota</taxon>
        <taxon>Ktedonobacteria</taxon>
        <taxon>Ktedonobacterales</taxon>
        <taxon>Ktedonosporobacteraceae</taxon>
        <taxon>Ktedonosporobacter</taxon>
    </lineage>
</organism>
<dbReference type="Gene3D" id="3.30.450.180">
    <property type="match status" value="1"/>
</dbReference>
<accession>A0A4P6JKH5</accession>
<name>A0A4P6JKH5_KTERU</name>
<evidence type="ECO:0000313" key="2">
    <source>
        <dbReference type="EMBL" id="QBD75668.1"/>
    </source>
</evidence>
<dbReference type="GO" id="GO:0003677">
    <property type="term" value="F:DNA binding"/>
    <property type="evidence" value="ECO:0007669"/>
    <property type="project" value="InterPro"/>
</dbReference>
<sequence>MDDKERRSALANFLRRRRARLNPAEIGLPLWGQRRTPGLRREEVAMLSGIGVTWYTWLEQGRDVKASEDLLERLSKVLRLNEDERQVLFILAGYPAPKDAPEPLEAVSPQLQALLEALDPCPAHIRNQRWDILAWNKAESYLVTDWGSLPVSERNGALNYFNNARMQQQLPGWEIGGRETVAHIRMDYAQSQNDQAFSRLIQRLHQNEDFARWWPQYEVQPDSTGPQEFYHPHIGEFLFDRLIVKIEQHPVLTLRALLPVAGTNGKEKLNQLWQHMNDQGNTNA</sequence>
<dbReference type="InterPro" id="IPR010982">
    <property type="entry name" value="Lambda_DNA-bd_dom_sf"/>
</dbReference>
<dbReference type="RefSeq" id="WP_129886265.1">
    <property type="nucleotide sequence ID" value="NZ_CP035758.1"/>
</dbReference>
<evidence type="ECO:0000313" key="3">
    <source>
        <dbReference type="Proteomes" id="UP000290365"/>
    </source>
</evidence>
<dbReference type="OrthoDB" id="154603at2"/>
<dbReference type="InterPro" id="IPR001387">
    <property type="entry name" value="Cro/C1-type_HTH"/>
</dbReference>
<dbReference type="AlphaFoldDB" id="A0A4P6JKH5"/>
<keyword evidence="3" id="KW-1185">Reference proteome</keyword>
<dbReference type="Pfam" id="PF13560">
    <property type="entry name" value="HTH_31"/>
    <property type="match status" value="1"/>
</dbReference>
<dbReference type="Pfam" id="PF17765">
    <property type="entry name" value="MLTR_LBD"/>
    <property type="match status" value="1"/>
</dbReference>
<dbReference type="SMART" id="SM00530">
    <property type="entry name" value="HTH_XRE"/>
    <property type="match status" value="1"/>
</dbReference>
<dbReference type="PANTHER" id="PTHR35010">
    <property type="entry name" value="BLL4672 PROTEIN-RELATED"/>
    <property type="match status" value="1"/>
</dbReference>
<dbReference type="Proteomes" id="UP000290365">
    <property type="component" value="Chromosome"/>
</dbReference>
<proteinExistence type="predicted"/>
<feature type="domain" description="HTH cro/C1-type" evidence="1">
    <location>
        <begin position="13"/>
        <end position="85"/>
    </location>
</feature>
<dbReference type="SUPFAM" id="SSF47413">
    <property type="entry name" value="lambda repressor-like DNA-binding domains"/>
    <property type="match status" value="1"/>
</dbReference>
<reference evidence="2 3" key="1">
    <citation type="submission" date="2019-01" db="EMBL/GenBank/DDBJ databases">
        <title>Ktedonosporobacter rubrisoli SCAWS-G2.</title>
        <authorList>
            <person name="Huang Y."/>
            <person name="Yan B."/>
        </authorList>
    </citation>
    <scope>NUCLEOTIDE SEQUENCE [LARGE SCALE GENOMIC DNA]</scope>
    <source>
        <strain evidence="2 3">SCAWS-G2</strain>
    </source>
</reference>
<evidence type="ECO:0000259" key="1">
    <source>
        <dbReference type="SMART" id="SM00530"/>
    </source>
</evidence>
<dbReference type="EMBL" id="CP035758">
    <property type="protein sequence ID" value="QBD75668.1"/>
    <property type="molecule type" value="Genomic_DNA"/>
</dbReference>
<dbReference type="KEGG" id="kbs:EPA93_06480"/>
<gene>
    <name evidence="2" type="ORF">EPA93_06480</name>
</gene>
<dbReference type="Gene3D" id="1.10.260.40">
    <property type="entry name" value="lambda repressor-like DNA-binding domains"/>
    <property type="match status" value="1"/>
</dbReference>
<dbReference type="CDD" id="cd00093">
    <property type="entry name" value="HTH_XRE"/>
    <property type="match status" value="1"/>
</dbReference>
<dbReference type="InterPro" id="IPR041413">
    <property type="entry name" value="MLTR_LBD"/>
</dbReference>
<protein>
    <submittedName>
        <fullName evidence="2">XRE family transcriptional regulator</fullName>
    </submittedName>
</protein>